<keyword evidence="2" id="KW-1185">Reference proteome</keyword>
<comment type="caution">
    <text evidence="1">The sequence shown here is derived from an EMBL/GenBank/DDBJ whole genome shotgun (WGS) entry which is preliminary data.</text>
</comment>
<dbReference type="PANTHER" id="PTHR47326:SF1">
    <property type="entry name" value="HTH PSQ-TYPE DOMAIN-CONTAINING PROTEIN"/>
    <property type="match status" value="1"/>
</dbReference>
<dbReference type="Proteomes" id="UP001148838">
    <property type="component" value="Unassembled WGS sequence"/>
</dbReference>
<dbReference type="Gene3D" id="3.30.420.10">
    <property type="entry name" value="Ribonuclease H-like superfamily/Ribonuclease H"/>
    <property type="match status" value="1"/>
</dbReference>
<dbReference type="PANTHER" id="PTHR47326">
    <property type="entry name" value="TRANSPOSABLE ELEMENT TC3 TRANSPOSASE-LIKE PROTEIN"/>
    <property type="match status" value="1"/>
</dbReference>
<dbReference type="InterPro" id="IPR036397">
    <property type="entry name" value="RNaseH_sf"/>
</dbReference>
<dbReference type="EMBL" id="JAJSOF020000015">
    <property type="protein sequence ID" value="KAJ4441752.1"/>
    <property type="molecule type" value="Genomic_DNA"/>
</dbReference>
<evidence type="ECO:0008006" key="3">
    <source>
        <dbReference type="Google" id="ProtNLM"/>
    </source>
</evidence>
<proteinExistence type="predicted"/>
<evidence type="ECO:0000313" key="1">
    <source>
        <dbReference type="EMBL" id="KAJ4441752.1"/>
    </source>
</evidence>
<evidence type="ECO:0000313" key="2">
    <source>
        <dbReference type="Proteomes" id="UP001148838"/>
    </source>
</evidence>
<sequence>MIDEARKTSQTFLTLAAAILGGRRSIPHRSDKHDGASAHFSVDARAQLTVEYREHWIGRRGLVAWPALSPDLAPLDFFSEVCQEYGLRNFHATRAHLIDRTNAAFHNVKQNPTMLSRVGRSLLRGYKACNEAHARLFEHLCDNMSFNKMRIPNLSGPVDNNDVTLQQNRNNTSCLFHPKTASAHIVTRRVGHVARMGKSRNAYRLLVGRREGRKSLEIPRRRWEDNIKMDLRKVGCDARDWINLAQKRTHGELIMYQLVPSDTGCMDGTAPLSHRHNNIDECECPKTTFTKLEQRSCIKIDMARDRSAHECFQGLREAPPPSSSAQEKTTTLGGTEPIILHDNARSHTAAALKDLLRR</sequence>
<reference evidence="1 2" key="1">
    <citation type="journal article" date="2022" name="Allergy">
        <title>Genome assembly and annotation of Periplaneta americana reveal a comprehensive cockroach allergen profile.</title>
        <authorList>
            <person name="Wang L."/>
            <person name="Xiong Q."/>
            <person name="Saelim N."/>
            <person name="Wang L."/>
            <person name="Nong W."/>
            <person name="Wan A.T."/>
            <person name="Shi M."/>
            <person name="Liu X."/>
            <person name="Cao Q."/>
            <person name="Hui J.H.L."/>
            <person name="Sookrung N."/>
            <person name="Leung T.F."/>
            <person name="Tungtrongchitr A."/>
            <person name="Tsui S.K.W."/>
        </authorList>
    </citation>
    <scope>NUCLEOTIDE SEQUENCE [LARGE SCALE GENOMIC DNA]</scope>
    <source>
        <strain evidence="1">PWHHKU_190912</strain>
    </source>
</reference>
<name>A0ABQ8T782_PERAM</name>
<protein>
    <recommendedName>
        <fullName evidence="3">Tc1-like transposase DDE domain-containing protein</fullName>
    </recommendedName>
</protein>
<organism evidence="1 2">
    <name type="scientific">Periplaneta americana</name>
    <name type="common">American cockroach</name>
    <name type="synonym">Blatta americana</name>
    <dbReference type="NCBI Taxonomy" id="6978"/>
    <lineage>
        <taxon>Eukaryota</taxon>
        <taxon>Metazoa</taxon>
        <taxon>Ecdysozoa</taxon>
        <taxon>Arthropoda</taxon>
        <taxon>Hexapoda</taxon>
        <taxon>Insecta</taxon>
        <taxon>Pterygota</taxon>
        <taxon>Neoptera</taxon>
        <taxon>Polyneoptera</taxon>
        <taxon>Dictyoptera</taxon>
        <taxon>Blattodea</taxon>
        <taxon>Blattoidea</taxon>
        <taxon>Blattidae</taxon>
        <taxon>Blattinae</taxon>
        <taxon>Periplaneta</taxon>
    </lineage>
</organism>
<gene>
    <name evidence="1" type="ORF">ANN_11610</name>
</gene>
<accession>A0ABQ8T782</accession>